<dbReference type="Pfam" id="PF13180">
    <property type="entry name" value="PDZ_2"/>
    <property type="match status" value="1"/>
</dbReference>
<protein>
    <submittedName>
        <fullName evidence="7">S41 family peptidase</fullName>
    </submittedName>
</protein>
<evidence type="ECO:0000256" key="3">
    <source>
        <dbReference type="ARBA" id="ARBA00022801"/>
    </source>
</evidence>
<dbReference type="InterPro" id="IPR005151">
    <property type="entry name" value="Tail-specific_protease"/>
</dbReference>
<accession>A0A9D2BA30</accession>
<reference evidence="7" key="2">
    <citation type="submission" date="2021-04" db="EMBL/GenBank/DDBJ databases">
        <authorList>
            <person name="Gilroy R."/>
        </authorList>
    </citation>
    <scope>NUCLEOTIDE SEQUENCE</scope>
    <source>
        <strain evidence="7">CHK191-13928</strain>
    </source>
</reference>
<dbReference type="PANTHER" id="PTHR32060:SF30">
    <property type="entry name" value="CARBOXY-TERMINAL PROCESSING PROTEASE CTPA"/>
    <property type="match status" value="1"/>
</dbReference>
<dbReference type="CDD" id="cd07560">
    <property type="entry name" value="Peptidase_S41_CPP"/>
    <property type="match status" value="1"/>
</dbReference>
<dbReference type="Pfam" id="PF03572">
    <property type="entry name" value="Peptidase_S41"/>
    <property type="match status" value="1"/>
</dbReference>
<dbReference type="GO" id="GO:0008236">
    <property type="term" value="F:serine-type peptidase activity"/>
    <property type="evidence" value="ECO:0007669"/>
    <property type="project" value="UniProtKB-KW"/>
</dbReference>
<dbReference type="SMART" id="SM00228">
    <property type="entry name" value="PDZ"/>
    <property type="match status" value="1"/>
</dbReference>
<keyword evidence="4 5" id="KW-0720">Serine protease</keyword>
<gene>
    <name evidence="7" type="ORF">H9735_12165</name>
</gene>
<dbReference type="AlphaFoldDB" id="A0A9D2BA30"/>
<evidence type="ECO:0000256" key="4">
    <source>
        <dbReference type="ARBA" id="ARBA00022825"/>
    </source>
</evidence>
<dbReference type="NCBIfam" id="TIGR00225">
    <property type="entry name" value="prc"/>
    <property type="match status" value="1"/>
</dbReference>
<dbReference type="PANTHER" id="PTHR32060">
    <property type="entry name" value="TAIL-SPECIFIC PROTEASE"/>
    <property type="match status" value="1"/>
</dbReference>
<comment type="caution">
    <text evidence="7">The sequence shown here is derived from an EMBL/GenBank/DDBJ whole genome shotgun (WGS) entry which is preliminary data.</text>
</comment>
<evidence type="ECO:0000256" key="2">
    <source>
        <dbReference type="ARBA" id="ARBA00022670"/>
    </source>
</evidence>
<dbReference type="SUPFAM" id="SSF50156">
    <property type="entry name" value="PDZ domain-like"/>
    <property type="match status" value="1"/>
</dbReference>
<dbReference type="Proteomes" id="UP000886721">
    <property type="component" value="Unassembled WGS sequence"/>
</dbReference>
<dbReference type="EMBL" id="DXEM01000035">
    <property type="protein sequence ID" value="HIX68860.1"/>
    <property type="molecule type" value="Genomic_DNA"/>
</dbReference>
<evidence type="ECO:0000256" key="1">
    <source>
        <dbReference type="ARBA" id="ARBA00009179"/>
    </source>
</evidence>
<comment type="similarity">
    <text evidence="1 5">Belongs to the peptidase S41A family.</text>
</comment>
<reference evidence="7" key="1">
    <citation type="journal article" date="2021" name="PeerJ">
        <title>Extensive microbial diversity within the chicken gut microbiome revealed by metagenomics and culture.</title>
        <authorList>
            <person name="Gilroy R."/>
            <person name="Ravi A."/>
            <person name="Getino M."/>
            <person name="Pursley I."/>
            <person name="Horton D.L."/>
            <person name="Alikhan N.F."/>
            <person name="Baker D."/>
            <person name="Gharbi K."/>
            <person name="Hall N."/>
            <person name="Watson M."/>
            <person name="Adriaenssens E.M."/>
            <person name="Foster-Nyarko E."/>
            <person name="Jarju S."/>
            <person name="Secka A."/>
            <person name="Antonio M."/>
            <person name="Oren A."/>
            <person name="Chaudhuri R.R."/>
            <person name="La Ragione R."/>
            <person name="Hildebrand F."/>
            <person name="Pallen M.J."/>
        </authorList>
    </citation>
    <scope>NUCLEOTIDE SEQUENCE</scope>
    <source>
        <strain evidence="7">CHK191-13928</strain>
    </source>
</reference>
<organism evidence="7 8">
    <name type="scientific">Candidatus Anaerostipes excrementavium</name>
    <dbReference type="NCBI Taxonomy" id="2838463"/>
    <lineage>
        <taxon>Bacteria</taxon>
        <taxon>Bacillati</taxon>
        <taxon>Bacillota</taxon>
        <taxon>Clostridia</taxon>
        <taxon>Lachnospirales</taxon>
        <taxon>Lachnospiraceae</taxon>
        <taxon>Anaerostipes</taxon>
    </lineage>
</organism>
<dbReference type="GO" id="GO:0030288">
    <property type="term" value="C:outer membrane-bounded periplasmic space"/>
    <property type="evidence" value="ECO:0007669"/>
    <property type="project" value="TreeGrafter"/>
</dbReference>
<dbReference type="Gene3D" id="2.30.42.10">
    <property type="match status" value="1"/>
</dbReference>
<evidence type="ECO:0000259" key="6">
    <source>
        <dbReference type="PROSITE" id="PS50106"/>
    </source>
</evidence>
<dbReference type="SMART" id="SM00245">
    <property type="entry name" value="TSPc"/>
    <property type="match status" value="1"/>
</dbReference>
<dbReference type="InterPro" id="IPR001478">
    <property type="entry name" value="PDZ"/>
</dbReference>
<dbReference type="GO" id="GO:0006508">
    <property type="term" value="P:proteolysis"/>
    <property type="evidence" value="ECO:0007669"/>
    <property type="project" value="UniProtKB-KW"/>
</dbReference>
<dbReference type="CDD" id="cd06782">
    <property type="entry name" value="cpPDZ_CPP-like"/>
    <property type="match status" value="1"/>
</dbReference>
<keyword evidence="2 5" id="KW-0645">Protease</keyword>
<dbReference type="Gene3D" id="3.30.750.44">
    <property type="match status" value="1"/>
</dbReference>
<sequence length="385" mass="42546">MKKRTTKNRRIKVVVTVLAALCLAEGFFLYRAYWGAGDTMRMVQKIRKIERTIDKYYKGDIDEEKQEEYTYRGLIAGLGDQYSDYYTAEEYEQLTQSSNGVYSGVGITMTQNSENGEIRVVNTVKGSPADGSGLKKDDVLIKINGKALKSDDQLDDVVQKIKGKEGTKVTLTFQRGDTSKDYTFTRKSIENPTVETKMAADGIGYLSISEFDEVTVDQFEEGVEELKEKGAKSLIIDLRDNPGGLLSAVVDIADDILPKGKIVYTKDKNGNTKYYNAEDDDELGMPLCVLVNGDSASASEILAGAVKDRDAGTLIGEKTFGKGIVQGFFGLGDGSYVKLTYSSYYTPSGKNIHKKGITPDITVKDDEDTKADEQLQRAIKELKKE</sequence>
<dbReference type="GO" id="GO:0007165">
    <property type="term" value="P:signal transduction"/>
    <property type="evidence" value="ECO:0007669"/>
    <property type="project" value="TreeGrafter"/>
</dbReference>
<dbReference type="PROSITE" id="PS50106">
    <property type="entry name" value="PDZ"/>
    <property type="match status" value="1"/>
</dbReference>
<dbReference type="InterPro" id="IPR036034">
    <property type="entry name" value="PDZ_sf"/>
</dbReference>
<evidence type="ECO:0000313" key="8">
    <source>
        <dbReference type="Proteomes" id="UP000886721"/>
    </source>
</evidence>
<keyword evidence="3 5" id="KW-0378">Hydrolase</keyword>
<name>A0A9D2BA30_9FIRM</name>
<evidence type="ECO:0000313" key="7">
    <source>
        <dbReference type="EMBL" id="HIX68860.1"/>
    </source>
</evidence>
<dbReference type="Gene3D" id="3.90.226.10">
    <property type="entry name" value="2-enoyl-CoA Hydratase, Chain A, domain 1"/>
    <property type="match status" value="1"/>
</dbReference>
<dbReference type="InterPro" id="IPR004447">
    <property type="entry name" value="Peptidase_S41A"/>
</dbReference>
<evidence type="ECO:0000256" key="5">
    <source>
        <dbReference type="RuleBase" id="RU004404"/>
    </source>
</evidence>
<proteinExistence type="inferred from homology"/>
<feature type="domain" description="PDZ" evidence="6">
    <location>
        <begin position="91"/>
        <end position="162"/>
    </location>
</feature>
<dbReference type="InterPro" id="IPR029045">
    <property type="entry name" value="ClpP/crotonase-like_dom_sf"/>
</dbReference>
<dbReference type="SUPFAM" id="SSF52096">
    <property type="entry name" value="ClpP/crotonase"/>
    <property type="match status" value="1"/>
</dbReference>
<dbReference type="GO" id="GO:0004175">
    <property type="term" value="F:endopeptidase activity"/>
    <property type="evidence" value="ECO:0007669"/>
    <property type="project" value="TreeGrafter"/>
</dbReference>